<dbReference type="PANTHER" id="PTHR11328">
    <property type="entry name" value="MAJOR FACILITATOR SUPERFAMILY DOMAIN-CONTAINING PROTEIN"/>
    <property type="match status" value="1"/>
</dbReference>
<feature type="transmembrane region" description="Helical" evidence="2">
    <location>
        <begin position="6"/>
        <end position="24"/>
    </location>
</feature>
<feature type="transmembrane region" description="Helical" evidence="2">
    <location>
        <begin position="68"/>
        <end position="88"/>
    </location>
</feature>
<dbReference type="GO" id="GO:0015293">
    <property type="term" value="F:symporter activity"/>
    <property type="evidence" value="ECO:0007669"/>
    <property type="project" value="InterPro"/>
</dbReference>
<keyword evidence="2" id="KW-0812">Transmembrane</keyword>
<gene>
    <name evidence="3" type="ORF">FC89_GL001168</name>
</gene>
<feature type="transmembrane region" description="Helical" evidence="2">
    <location>
        <begin position="289"/>
        <end position="305"/>
    </location>
</feature>
<feature type="transmembrane region" description="Helical" evidence="2">
    <location>
        <begin position="204"/>
        <end position="229"/>
    </location>
</feature>
<keyword evidence="1" id="KW-0813">Transport</keyword>
<feature type="transmembrane region" description="Helical" evidence="2">
    <location>
        <begin position="139"/>
        <end position="159"/>
    </location>
</feature>
<accession>A0A0R1VKG8</accession>
<dbReference type="InterPro" id="IPR039672">
    <property type="entry name" value="MFS_2"/>
</dbReference>
<protein>
    <submittedName>
        <fullName evidence="3">Major facilitator superfamily protein</fullName>
    </submittedName>
</protein>
<dbReference type="GO" id="GO:0008643">
    <property type="term" value="P:carbohydrate transport"/>
    <property type="evidence" value="ECO:0007669"/>
    <property type="project" value="InterPro"/>
</dbReference>
<feature type="transmembrane region" description="Helical" evidence="2">
    <location>
        <begin position="235"/>
        <end position="257"/>
    </location>
</feature>
<keyword evidence="2" id="KW-1133">Transmembrane helix</keyword>
<evidence type="ECO:0000313" key="4">
    <source>
        <dbReference type="Proteomes" id="UP000051451"/>
    </source>
</evidence>
<evidence type="ECO:0000256" key="2">
    <source>
        <dbReference type="SAM" id="Phobius"/>
    </source>
</evidence>
<feature type="transmembrane region" description="Helical" evidence="2">
    <location>
        <begin position="264"/>
        <end position="283"/>
    </location>
</feature>
<feature type="transmembrane region" description="Helical" evidence="2">
    <location>
        <begin position="335"/>
        <end position="359"/>
    </location>
</feature>
<dbReference type="SUPFAM" id="SSF103473">
    <property type="entry name" value="MFS general substrate transporter"/>
    <property type="match status" value="1"/>
</dbReference>
<name>A0A0R1VKG8_9LACO</name>
<keyword evidence="2" id="KW-0472">Membrane</keyword>
<dbReference type="InterPro" id="IPR036259">
    <property type="entry name" value="MFS_trans_sf"/>
</dbReference>
<dbReference type="STRING" id="1423750.FC89_GL001168"/>
<dbReference type="AlphaFoldDB" id="A0A0R1VKG8"/>
<dbReference type="Pfam" id="PF13347">
    <property type="entry name" value="MFS_2"/>
    <property type="match status" value="1"/>
</dbReference>
<reference evidence="3 4" key="1">
    <citation type="journal article" date="2015" name="Genome Announc.">
        <title>Expanding the biotechnology potential of lactobacilli through comparative genomics of 213 strains and associated genera.</title>
        <authorList>
            <person name="Sun Z."/>
            <person name="Harris H.M."/>
            <person name="McCann A."/>
            <person name="Guo C."/>
            <person name="Argimon S."/>
            <person name="Zhang W."/>
            <person name="Yang X."/>
            <person name="Jeffery I.B."/>
            <person name="Cooney J.C."/>
            <person name="Kagawa T.F."/>
            <person name="Liu W."/>
            <person name="Song Y."/>
            <person name="Salvetti E."/>
            <person name="Wrobel A."/>
            <person name="Rasinkangas P."/>
            <person name="Parkhill J."/>
            <person name="Rea M.C."/>
            <person name="O'Sullivan O."/>
            <person name="Ritari J."/>
            <person name="Douillard F.P."/>
            <person name="Paul Ross R."/>
            <person name="Yang R."/>
            <person name="Briner A.E."/>
            <person name="Felis G.E."/>
            <person name="de Vos W.M."/>
            <person name="Barrangou R."/>
            <person name="Klaenhammer T.R."/>
            <person name="Caufield P.W."/>
            <person name="Cui Y."/>
            <person name="Zhang H."/>
            <person name="O'Toole P.W."/>
        </authorList>
    </citation>
    <scope>NUCLEOTIDE SEQUENCE [LARGE SCALE GENOMIC DNA]</scope>
    <source>
        <strain evidence="3 4">DSM 18630</strain>
    </source>
</reference>
<dbReference type="EMBL" id="AZGB01000016">
    <property type="protein sequence ID" value="KRM06296.1"/>
    <property type="molecule type" value="Genomic_DNA"/>
</dbReference>
<proteinExistence type="predicted"/>
<feature type="transmembrane region" description="Helical" evidence="2">
    <location>
        <begin position="108"/>
        <end position="127"/>
    </location>
</feature>
<keyword evidence="1" id="KW-0762">Sugar transport</keyword>
<dbReference type="PANTHER" id="PTHR11328:SF24">
    <property type="entry name" value="MAJOR FACILITATOR SUPERFAMILY (MFS) PROFILE DOMAIN-CONTAINING PROTEIN"/>
    <property type="match status" value="1"/>
</dbReference>
<comment type="caution">
    <text evidence="3">The sequence shown here is derived from an EMBL/GenBank/DDBJ whole genome shotgun (WGS) entry which is preliminary data.</text>
</comment>
<organism evidence="3 4">
    <name type="scientific">Liquorilactobacillus ghanensis DSM 18630</name>
    <dbReference type="NCBI Taxonomy" id="1423750"/>
    <lineage>
        <taxon>Bacteria</taxon>
        <taxon>Bacillati</taxon>
        <taxon>Bacillota</taxon>
        <taxon>Bacilli</taxon>
        <taxon>Lactobacillales</taxon>
        <taxon>Lactobacillaceae</taxon>
        <taxon>Liquorilactobacillus</taxon>
    </lineage>
</organism>
<evidence type="ECO:0000313" key="3">
    <source>
        <dbReference type="EMBL" id="KRM06296.1"/>
    </source>
</evidence>
<evidence type="ECO:0000256" key="1">
    <source>
        <dbReference type="ARBA" id="ARBA00022597"/>
    </source>
</evidence>
<feature type="transmembrane region" description="Helical" evidence="2">
    <location>
        <begin position="45"/>
        <end position="62"/>
    </location>
</feature>
<sequence>MTATDGAIIVGVGKFVTAIVGLLMGGFTDNFYKTRLGKKYGRRHFFLFIGSPLLLCFALMWISGLGFWYYLLTFVAFDAISTAVMIPFETLPTEMTNDYNERTKLSTARMFFSASATFLATFIPGQLFKVLGQDSPIPFFINGLLFAVIFMLAMFLSAYNTWERPADEVVDTDGDDTGKNSNVLLDDIKAYISTFKIKTFRKHLAIYLFSFTGKDVYNTVFTYFCVYVLGLTATVAANMLSLSIIGVVMTVIGGFLMIKFGPRWLYTFAYSLMIAMLIAYYVVVKVMPAHIILVLFIISFIYQLGRATLEFTPWSVYPFIPDIDELVVGKNRAGVFASVMTFLRNATAALATVLVGMFLDANGFVKGASHQPLEAQHAIVNILVFGEGGLILIALLIALTFKLNKQTHEVITDEINRLKAGGKKEEVTDNTKHIVKQLSGIDYAKVWPKK</sequence>
<keyword evidence="4" id="KW-1185">Reference proteome</keyword>
<dbReference type="Proteomes" id="UP000051451">
    <property type="component" value="Unassembled WGS sequence"/>
</dbReference>
<dbReference type="PATRIC" id="fig|1423750.3.peg.1195"/>
<dbReference type="GO" id="GO:0005886">
    <property type="term" value="C:plasma membrane"/>
    <property type="evidence" value="ECO:0007669"/>
    <property type="project" value="TreeGrafter"/>
</dbReference>
<feature type="transmembrane region" description="Helical" evidence="2">
    <location>
        <begin position="379"/>
        <end position="401"/>
    </location>
</feature>
<dbReference type="Gene3D" id="1.20.1250.20">
    <property type="entry name" value="MFS general substrate transporter like domains"/>
    <property type="match status" value="2"/>
</dbReference>